<evidence type="ECO:0000256" key="4">
    <source>
        <dbReference type="ARBA" id="ARBA00022737"/>
    </source>
</evidence>
<evidence type="ECO:0000259" key="8">
    <source>
        <dbReference type="Pfam" id="PF11916"/>
    </source>
</evidence>
<reference evidence="9" key="1">
    <citation type="submission" date="2022-01" db="EMBL/GenBank/DDBJ databases">
        <authorList>
            <person name="King R."/>
        </authorList>
    </citation>
    <scope>NUCLEOTIDE SEQUENCE</scope>
</reference>
<evidence type="ECO:0000256" key="6">
    <source>
        <dbReference type="ARBA" id="ARBA00045654"/>
    </source>
</evidence>
<evidence type="ECO:0000256" key="2">
    <source>
        <dbReference type="ARBA" id="ARBA00010225"/>
    </source>
</evidence>
<comment type="function">
    <text evidence="6">Scaffold protein component of the PI(3,5)P2 regulatory complex which regulates both the synthesis and turnover of phosphatidylinositol 3,5-bisphosphate (PtdIns(3,5)P2). Pentamerizes into a star-shaped structure and nucleates the assembly of the complex. The pentamer binds a single copy each of PIKFYVE and FIG4 and coordinates both PIKfyve kinase activity and FIG4 phosphatase activity, being required to maintain normal levels of phosphatidylinositol 3-phosphate (PtdIns(3)P) and phosphatidylinositol 5-phosphate (PtdIns(5)P). Plays a role in the biogenesis of endosome carrier vesicles (ECV) / multivesicular bodies (MVB) transport intermediates from early endosomes.</text>
</comment>
<dbReference type="SUPFAM" id="SSF48371">
    <property type="entry name" value="ARM repeat"/>
    <property type="match status" value="1"/>
</dbReference>
<dbReference type="Gene3D" id="1.25.10.10">
    <property type="entry name" value="Leucine-rich Repeat Variant"/>
    <property type="match status" value="2"/>
</dbReference>
<comment type="similarity">
    <text evidence="2">Belongs to the VAC14 family.</text>
</comment>
<comment type="subunit">
    <text evidence="7">Forms pentamers. Component of the PI(3,5)P2 regulatory complex/PAS complex, at least composed of PIKFYVE, FIG4 and VAC14. VAC14 nucleates the assembly of the complex and serves as a scaffold by pentamerizing into a star-shaped structure, which can bind a single copy each of PIKFYVE and FIG4 and coordinates their activities. Interacts with NOS1.</text>
</comment>
<dbReference type="InterPro" id="IPR011989">
    <property type="entry name" value="ARM-like"/>
</dbReference>
<evidence type="ECO:0000256" key="5">
    <source>
        <dbReference type="ARBA" id="ARBA00023136"/>
    </source>
</evidence>
<gene>
    <name evidence="9" type="ORF">NEZAVI_LOCUS4603</name>
</gene>
<dbReference type="InterPro" id="IPR016024">
    <property type="entry name" value="ARM-type_fold"/>
</dbReference>
<keyword evidence="5" id="KW-0472">Membrane</keyword>
<dbReference type="GO" id="GO:0070772">
    <property type="term" value="C:PAS complex"/>
    <property type="evidence" value="ECO:0007669"/>
    <property type="project" value="InterPro"/>
</dbReference>
<organism evidence="9 10">
    <name type="scientific">Nezara viridula</name>
    <name type="common">Southern green stink bug</name>
    <name type="synonym">Cimex viridulus</name>
    <dbReference type="NCBI Taxonomy" id="85310"/>
    <lineage>
        <taxon>Eukaryota</taxon>
        <taxon>Metazoa</taxon>
        <taxon>Ecdysozoa</taxon>
        <taxon>Arthropoda</taxon>
        <taxon>Hexapoda</taxon>
        <taxon>Insecta</taxon>
        <taxon>Pterygota</taxon>
        <taxon>Neoptera</taxon>
        <taxon>Paraneoptera</taxon>
        <taxon>Hemiptera</taxon>
        <taxon>Heteroptera</taxon>
        <taxon>Panheteroptera</taxon>
        <taxon>Pentatomomorpha</taxon>
        <taxon>Pentatomoidea</taxon>
        <taxon>Pentatomidae</taxon>
        <taxon>Pentatominae</taxon>
        <taxon>Nezara</taxon>
    </lineage>
</organism>
<feature type="domain" description="Vacuolar protein 14 C-terminal Fig4-binding" evidence="8">
    <location>
        <begin position="452"/>
        <end position="626"/>
    </location>
</feature>
<dbReference type="Pfam" id="PF12755">
    <property type="entry name" value="Vac14_Fab1_bd"/>
    <property type="match status" value="1"/>
</dbReference>
<accession>A0A9P0ECR6</accession>
<dbReference type="PANTHER" id="PTHR16023:SF0">
    <property type="entry name" value="PROTEIN VAC14 HOMOLOG"/>
    <property type="match status" value="1"/>
</dbReference>
<dbReference type="InterPro" id="IPR026825">
    <property type="entry name" value="Vac14"/>
</dbReference>
<evidence type="ECO:0000256" key="3">
    <source>
        <dbReference type="ARBA" id="ARBA00013840"/>
    </source>
</evidence>
<sequence length="687" mass="78831">MSDRDYAPLSLACVRALIDKQYDKRKAAASEIEKMAKEFVVVNNTGQIRKLLKVLGYEFTMSQNPNFRKGGLIGLAAVAIALGKDSSEYVEALIRPILTNFSDNDSRIRYYACESLYNVVKVARGSVLPYFTEIFKNLSKLAADHDQAVKNGSEHLDRLLKDIVTENATFDLVAFMPHLRERLYSKNTFSRQYIISWVSVLHAVPEIELILFLPDILDGLFNMLSDQNIEIKKMCETVLKEFLRSINKDPTRADFNLMINVLILHAQMHDELLQYTSLTWIHDFICLSKKVMLPYTSGILSAILPCLAYEGESKKRLKEVAEKVNTLLMGLIDTSIDTAEEEDNQQLDLHSVLEVLTKQSIHTSVKTIIASLKWIYHLHTGIPIKMESEMETVFPILLCSLKDQADDVVQHAIYVLAQFVSPKEEGPGKSEPSPYFTRVLVSLLNLFRRDRQALEDRGSFIIRQLCVLLNAEEIYKSIAKILKTETDLKFARVMVDTLNTILLTSSELLNLRNRLKTEGSELLFKTLYETWCHNPVATIALCLLTQNYAHVANLITTLSNYEVSVEFLAEVDRLVQLLESPIFIYLRLQLLQTPENYYLIRAMYGLLMLLPQSEAFHVLRHRLDCIPRHINCIQRSDVNFEDGNKFKRMNFNELLEHFKKIQDNHAHQRLSERSDALFKTSVKMLNP</sequence>
<dbReference type="OrthoDB" id="5574975at2759"/>
<proteinExistence type="inferred from homology"/>
<dbReference type="EMBL" id="OV725078">
    <property type="protein sequence ID" value="CAH1394043.1"/>
    <property type="molecule type" value="Genomic_DNA"/>
</dbReference>
<evidence type="ECO:0000256" key="7">
    <source>
        <dbReference type="ARBA" id="ARBA00047092"/>
    </source>
</evidence>
<dbReference type="Pfam" id="PF11916">
    <property type="entry name" value="Vac14_Fig4_bd"/>
    <property type="match status" value="1"/>
</dbReference>
<dbReference type="InterPro" id="IPR021841">
    <property type="entry name" value="VAC14_Fig4p-bd"/>
</dbReference>
<protein>
    <recommendedName>
        <fullName evidence="3">Protein VAC14 homolog</fullName>
    </recommendedName>
</protein>
<evidence type="ECO:0000256" key="1">
    <source>
        <dbReference type="ARBA" id="ARBA00004308"/>
    </source>
</evidence>
<evidence type="ECO:0000313" key="9">
    <source>
        <dbReference type="EMBL" id="CAH1394043.1"/>
    </source>
</evidence>
<dbReference type="GO" id="GO:0010008">
    <property type="term" value="C:endosome membrane"/>
    <property type="evidence" value="ECO:0007669"/>
    <property type="project" value="TreeGrafter"/>
</dbReference>
<name>A0A9P0ECR6_NEZVI</name>
<dbReference type="AlphaFoldDB" id="A0A9P0ECR6"/>
<keyword evidence="10" id="KW-1185">Reference proteome</keyword>
<evidence type="ECO:0000313" key="10">
    <source>
        <dbReference type="Proteomes" id="UP001152798"/>
    </source>
</evidence>
<dbReference type="PANTHER" id="PTHR16023">
    <property type="entry name" value="TAX1 BINDING PROTEIN-RELATED"/>
    <property type="match status" value="1"/>
</dbReference>
<dbReference type="Proteomes" id="UP001152798">
    <property type="component" value="Chromosome 2"/>
</dbReference>
<comment type="subcellular location">
    <subcellularLocation>
        <location evidence="1">Endomembrane system</location>
    </subcellularLocation>
</comment>
<keyword evidence="4" id="KW-0677">Repeat</keyword>
<dbReference type="GO" id="GO:0006661">
    <property type="term" value="P:phosphatidylinositol biosynthetic process"/>
    <property type="evidence" value="ECO:0007669"/>
    <property type="project" value="InterPro"/>
</dbReference>